<gene>
    <name evidence="10" type="ORF">US91_C0003G0040</name>
</gene>
<comment type="subcellular location">
    <subcellularLocation>
        <location evidence="1">Cell membrane</location>
        <topology evidence="1">Multi-pass membrane protein</topology>
    </subcellularLocation>
</comment>
<dbReference type="InterPro" id="IPR027417">
    <property type="entry name" value="P-loop_NTPase"/>
</dbReference>
<dbReference type="InterPro" id="IPR039421">
    <property type="entry name" value="Type_1_exporter"/>
</dbReference>
<protein>
    <submittedName>
        <fullName evidence="10">ABC transporter related protein</fullName>
    </submittedName>
</protein>
<feature type="transmembrane region" description="Helical" evidence="7">
    <location>
        <begin position="147"/>
        <end position="170"/>
    </location>
</feature>
<dbReference type="InterPro" id="IPR011527">
    <property type="entry name" value="ABC1_TM_dom"/>
</dbReference>
<evidence type="ECO:0000259" key="9">
    <source>
        <dbReference type="PROSITE" id="PS50929"/>
    </source>
</evidence>
<dbReference type="FunFam" id="3.40.50.300:FF:000218">
    <property type="entry name" value="Multidrug ABC transporter ATP-binding protein"/>
    <property type="match status" value="1"/>
</dbReference>
<evidence type="ECO:0000256" key="3">
    <source>
        <dbReference type="ARBA" id="ARBA00022741"/>
    </source>
</evidence>
<reference evidence="10 11" key="1">
    <citation type="journal article" date="2015" name="Nature">
        <title>rRNA introns, odd ribosomes, and small enigmatic genomes across a large radiation of phyla.</title>
        <authorList>
            <person name="Brown C.T."/>
            <person name="Hug L.A."/>
            <person name="Thomas B.C."/>
            <person name="Sharon I."/>
            <person name="Castelle C.J."/>
            <person name="Singh A."/>
            <person name="Wilkins M.J."/>
            <person name="Williams K.H."/>
            <person name="Banfield J.F."/>
        </authorList>
    </citation>
    <scope>NUCLEOTIDE SEQUENCE [LARGE SCALE GENOMIC DNA]</scope>
</reference>
<dbReference type="SUPFAM" id="SSF90123">
    <property type="entry name" value="ABC transporter transmembrane region"/>
    <property type="match status" value="1"/>
</dbReference>
<dbReference type="PROSITE" id="PS50929">
    <property type="entry name" value="ABC_TM1F"/>
    <property type="match status" value="1"/>
</dbReference>
<dbReference type="Pfam" id="PF00664">
    <property type="entry name" value="ABC_membrane"/>
    <property type="match status" value="1"/>
</dbReference>
<dbReference type="SMART" id="SM00382">
    <property type="entry name" value="AAA"/>
    <property type="match status" value="1"/>
</dbReference>
<sequence>MSLFCMEKEKINKEIIINFWQKLWFLIKIKKKQIRILVLLIFFVQIIRLASPYILKLIIDMISDFKPENIKEIIVLIIIMLAFNQVDTGINYFTDNRIIVTIIDTSKYLSVLAQRKMLELSLHYHERENTGGKIIKIQRGIDKIDNLLSNIFWGFLSTVFQVLITTIVLFVMDWRFGLIFLFFSPLLVYMTFYANKKVAPFRKVRYDGYEEISGKMTQAIININTVKSFVQEKREEKDYADAYQKIVVDEKKEFKTIFGFNWLRAFFMDMCLALIMILGIYFVWKGSITIGSLVFVITISTKALISFFNISKTYDRVMESSEAIERLYELFQEESEIINKENGIIPKNVTGQIEFKNVDFVYKESKGKALNKVNLKINSGCVTALIGPSGGGKTTLARMIYRHYDPSKGAVLLDDIDLKDYDLYAFRKHIAIVPQEVEIFDMTVRDNIAYGKPDASMNEIKAAARIANAEEFIDKLSKKYDTEVGERGIKLSGGQRQRVGIARAILANPRILIFDEATSNLDSYSEKLIQESMDKISKGRTTIIIAHRLSTIRKADKIIVLENGKIVEQGNHIELSRAKGGLYAKLVNLQKMGDVE</sequence>
<evidence type="ECO:0000313" key="11">
    <source>
        <dbReference type="Proteomes" id="UP000034022"/>
    </source>
</evidence>
<keyword evidence="4" id="KW-0067">ATP-binding</keyword>
<dbReference type="Gene3D" id="1.20.1560.10">
    <property type="entry name" value="ABC transporter type 1, transmembrane domain"/>
    <property type="match status" value="1"/>
</dbReference>
<keyword evidence="6 7" id="KW-0472">Membrane</keyword>
<dbReference type="Pfam" id="PF00005">
    <property type="entry name" value="ABC_tran"/>
    <property type="match status" value="1"/>
</dbReference>
<feature type="domain" description="ABC transmembrane type-1" evidence="9">
    <location>
        <begin position="36"/>
        <end position="319"/>
    </location>
</feature>
<dbReference type="Proteomes" id="UP000034022">
    <property type="component" value="Unassembled WGS sequence"/>
</dbReference>
<keyword evidence="2 7" id="KW-0812">Transmembrane</keyword>
<feature type="transmembrane region" description="Helical" evidence="7">
    <location>
        <begin position="36"/>
        <end position="54"/>
    </location>
</feature>
<evidence type="ECO:0000259" key="8">
    <source>
        <dbReference type="PROSITE" id="PS50893"/>
    </source>
</evidence>
<dbReference type="InterPro" id="IPR036640">
    <property type="entry name" value="ABC1_TM_sf"/>
</dbReference>
<proteinExistence type="predicted"/>
<evidence type="ECO:0000313" key="10">
    <source>
        <dbReference type="EMBL" id="KKQ70710.1"/>
    </source>
</evidence>
<dbReference type="Gene3D" id="3.40.50.300">
    <property type="entry name" value="P-loop containing nucleotide triphosphate hydrolases"/>
    <property type="match status" value="1"/>
</dbReference>
<dbReference type="InterPro" id="IPR017871">
    <property type="entry name" value="ABC_transporter-like_CS"/>
</dbReference>
<dbReference type="InterPro" id="IPR003439">
    <property type="entry name" value="ABC_transporter-like_ATP-bd"/>
</dbReference>
<dbReference type="EMBL" id="LBUU01000003">
    <property type="protein sequence ID" value="KKQ70710.1"/>
    <property type="molecule type" value="Genomic_DNA"/>
</dbReference>
<dbReference type="GO" id="GO:0005524">
    <property type="term" value="F:ATP binding"/>
    <property type="evidence" value="ECO:0007669"/>
    <property type="project" value="UniProtKB-KW"/>
</dbReference>
<dbReference type="SUPFAM" id="SSF52540">
    <property type="entry name" value="P-loop containing nucleoside triphosphate hydrolases"/>
    <property type="match status" value="1"/>
</dbReference>
<dbReference type="CDD" id="cd07346">
    <property type="entry name" value="ABC_6TM_exporters"/>
    <property type="match status" value="1"/>
</dbReference>
<keyword evidence="5 7" id="KW-1133">Transmembrane helix</keyword>
<evidence type="ECO:0000256" key="7">
    <source>
        <dbReference type="SAM" id="Phobius"/>
    </source>
</evidence>
<evidence type="ECO:0000256" key="6">
    <source>
        <dbReference type="ARBA" id="ARBA00023136"/>
    </source>
</evidence>
<keyword evidence="3" id="KW-0547">Nucleotide-binding</keyword>
<feature type="transmembrane region" description="Helical" evidence="7">
    <location>
        <begin position="290"/>
        <end position="310"/>
    </location>
</feature>
<dbReference type="PANTHER" id="PTHR43394">
    <property type="entry name" value="ATP-DEPENDENT PERMEASE MDL1, MITOCHONDRIAL"/>
    <property type="match status" value="1"/>
</dbReference>
<dbReference type="GO" id="GO:0005886">
    <property type="term" value="C:plasma membrane"/>
    <property type="evidence" value="ECO:0007669"/>
    <property type="project" value="UniProtKB-SubCell"/>
</dbReference>
<organism evidence="10 11">
    <name type="scientific">Candidatus Falkowbacteria bacterium GW2011_GWE1_38_31</name>
    <dbReference type="NCBI Taxonomy" id="1618638"/>
    <lineage>
        <taxon>Bacteria</taxon>
        <taxon>Candidatus Falkowiibacteriota</taxon>
    </lineage>
</organism>
<dbReference type="InterPro" id="IPR003593">
    <property type="entry name" value="AAA+_ATPase"/>
</dbReference>
<evidence type="ECO:0000256" key="4">
    <source>
        <dbReference type="ARBA" id="ARBA00022840"/>
    </source>
</evidence>
<dbReference type="GO" id="GO:0016887">
    <property type="term" value="F:ATP hydrolysis activity"/>
    <property type="evidence" value="ECO:0007669"/>
    <property type="project" value="InterPro"/>
</dbReference>
<dbReference type="PROSITE" id="PS00211">
    <property type="entry name" value="ABC_TRANSPORTER_1"/>
    <property type="match status" value="1"/>
</dbReference>
<feature type="transmembrane region" description="Helical" evidence="7">
    <location>
        <begin position="262"/>
        <end position="284"/>
    </location>
</feature>
<dbReference type="PROSITE" id="PS50893">
    <property type="entry name" value="ABC_TRANSPORTER_2"/>
    <property type="match status" value="1"/>
</dbReference>
<accession>A0A0G0K5J5</accession>
<evidence type="ECO:0000256" key="5">
    <source>
        <dbReference type="ARBA" id="ARBA00022989"/>
    </source>
</evidence>
<feature type="transmembrane region" description="Helical" evidence="7">
    <location>
        <begin position="176"/>
        <end position="195"/>
    </location>
</feature>
<evidence type="ECO:0000256" key="1">
    <source>
        <dbReference type="ARBA" id="ARBA00004651"/>
    </source>
</evidence>
<comment type="caution">
    <text evidence="10">The sequence shown here is derived from an EMBL/GenBank/DDBJ whole genome shotgun (WGS) entry which is preliminary data.</text>
</comment>
<dbReference type="AlphaFoldDB" id="A0A0G0K5J5"/>
<dbReference type="GO" id="GO:0015421">
    <property type="term" value="F:ABC-type oligopeptide transporter activity"/>
    <property type="evidence" value="ECO:0007669"/>
    <property type="project" value="TreeGrafter"/>
</dbReference>
<feature type="transmembrane region" description="Helical" evidence="7">
    <location>
        <begin position="74"/>
        <end position="93"/>
    </location>
</feature>
<name>A0A0G0K5J5_9BACT</name>
<feature type="domain" description="ABC transporter" evidence="8">
    <location>
        <begin position="353"/>
        <end position="588"/>
    </location>
</feature>
<evidence type="ECO:0000256" key="2">
    <source>
        <dbReference type="ARBA" id="ARBA00022692"/>
    </source>
</evidence>
<dbReference type="PANTHER" id="PTHR43394:SF1">
    <property type="entry name" value="ATP-BINDING CASSETTE SUB-FAMILY B MEMBER 10, MITOCHONDRIAL"/>
    <property type="match status" value="1"/>
</dbReference>